<gene>
    <name evidence="2" type="ORF">TNCT_432021</name>
</gene>
<keyword evidence="3" id="KW-1185">Reference proteome</keyword>
<reference evidence="2" key="1">
    <citation type="submission" date="2020-07" db="EMBL/GenBank/DDBJ databases">
        <title>Multicomponent nature underlies the extraordinary mechanical properties of spider dragline silk.</title>
        <authorList>
            <person name="Kono N."/>
            <person name="Nakamura H."/>
            <person name="Mori M."/>
            <person name="Yoshida Y."/>
            <person name="Ohtoshi R."/>
            <person name="Malay A.D."/>
            <person name="Moran D.A.P."/>
            <person name="Tomita M."/>
            <person name="Numata K."/>
            <person name="Arakawa K."/>
        </authorList>
    </citation>
    <scope>NUCLEOTIDE SEQUENCE</scope>
</reference>
<dbReference type="Proteomes" id="UP000887116">
    <property type="component" value="Unassembled WGS sequence"/>
</dbReference>
<sequence length="183" mass="20692">MGLLKSKELSESLKFIIKNIQRTSFSNEIQYLEKGIPLPNPCAEATLANIRNNFWIPSARNVVRKILRTYICITCRKVSAKGSQQLMADLPSCESHPLQRFQSVDLHFMQSIPSTGRESSHESSDSTKTAVGSTDKCESNLWKTSLHKPQGHAPIGNKINNFCLEKRINSKLTMNSVNYTFFR</sequence>
<evidence type="ECO:0000313" key="3">
    <source>
        <dbReference type="Proteomes" id="UP000887116"/>
    </source>
</evidence>
<accession>A0A8X6I8C4</accession>
<dbReference type="OrthoDB" id="6434642at2759"/>
<evidence type="ECO:0000256" key="1">
    <source>
        <dbReference type="SAM" id="MobiDB-lite"/>
    </source>
</evidence>
<comment type="caution">
    <text evidence="2">The sequence shown here is derived from an EMBL/GenBank/DDBJ whole genome shotgun (WGS) entry which is preliminary data.</text>
</comment>
<proteinExistence type="predicted"/>
<evidence type="ECO:0000313" key="2">
    <source>
        <dbReference type="EMBL" id="GFQ89567.1"/>
    </source>
</evidence>
<dbReference type="AlphaFoldDB" id="A0A8X6I8C4"/>
<name>A0A8X6I8C4_TRICU</name>
<feature type="region of interest" description="Disordered" evidence="1">
    <location>
        <begin position="112"/>
        <end position="133"/>
    </location>
</feature>
<organism evidence="2 3">
    <name type="scientific">Trichonephila clavata</name>
    <name type="common">Joro spider</name>
    <name type="synonym">Nephila clavata</name>
    <dbReference type="NCBI Taxonomy" id="2740835"/>
    <lineage>
        <taxon>Eukaryota</taxon>
        <taxon>Metazoa</taxon>
        <taxon>Ecdysozoa</taxon>
        <taxon>Arthropoda</taxon>
        <taxon>Chelicerata</taxon>
        <taxon>Arachnida</taxon>
        <taxon>Araneae</taxon>
        <taxon>Araneomorphae</taxon>
        <taxon>Entelegynae</taxon>
        <taxon>Araneoidea</taxon>
        <taxon>Nephilidae</taxon>
        <taxon>Trichonephila</taxon>
    </lineage>
</organism>
<dbReference type="EMBL" id="BMAO01033442">
    <property type="protein sequence ID" value="GFQ89567.1"/>
    <property type="molecule type" value="Genomic_DNA"/>
</dbReference>
<protein>
    <submittedName>
        <fullName evidence="2">Uncharacterized protein</fullName>
    </submittedName>
</protein>